<keyword evidence="2" id="KW-0732">Signal</keyword>
<evidence type="ECO:0000313" key="4">
    <source>
        <dbReference type="Proteomes" id="UP000005408"/>
    </source>
</evidence>
<feature type="transmembrane region" description="Helical" evidence="1">
    <location>
        <begin position="105"/>
        <end position="128"/>
    </location>
</feature>
<organism evidence="3 4">
    <name type="scientific">Magallana gigas</name>
    <name type="common">Pacific oyster</name>
    <name type="synonym">Crassostrea gigas</name>
    <dbReference type="NCBI Taxonomy" id="29159"/>
    <lineage>
        <taxon>Eukaryota</taxon>
        <taxon>Metazoa</taxon>
        <taxon>Spiralia</taxon>
        <taxon>Lophotrochozoa</taxon>
        <taxon>Mollusca</taxon>
        <taxon>Bivalvia</taxon>
        <taxon>Autobranchia</taxon>
        <taxon>Pteriomorphia</taxon>
        <taxon>Ostreida</taxon>
        <taxon>Ostreoidea</taxon>
        <taxon>Ostreidae</taxon>
        <taxon>Magallana</taxon>
    </lineage>
</organism>
<evidence type="ECO:0000256" key="1">
    <source>
        <dbReference type="SAM" id="Phobius"/>
    </source>
</evidence>
<name>A0A8W8LL73_MAGGI</name>
<dbReference type="Pfam" id="PF06933">
    <property type="entry name" value="SSP160"/>
    <property type="match status" value="1"/>
</dbReference>
<evidence type="ECO:0000256" key="2">
    <source>
        <dbReference type="SAM" id="SignalP"/>
    </source>
</evidence>
<dbReference type="AlphaFoldDB" id="A0A8W8LL73"/>
<accession>A0A8W8LL73</accession>
<keyword evidence="1" id="KW-1133">Transmembrane helix</keyword>
<evidence type="ECO:0008006" key="5">
    <source>
        <dbReference type="Google" id="ProtNLM"/>
    </source>
</evidence>
<feature type="signal peptide" evidence="2">
    <location>
        <begin position="1"/>
        <end position="20"/>
    </location>
</feature>
<keyword evidence="1" id="KW-0472">Membrane</keyword>
<proteinExistence type="predicted"/>
<reference evidence="3" key="1">
    <citation type="submission" date="2022-08" db="UniProtKB">
        <authorList>
            <consortium name="EnsemblMetazoa"/>
        </authorList>
    </citation>
    <scope>IDENTIFICATION</scope>
    <source>
        <strain evidence="3">05x7-T-G4-1.051#20</strain>
    </source>
</reference>
<sequence>MRGFQCLILCVLLYSASVDAFGTCADANDDDSCPENATCEDENADSTFECECEDGFDEVDVPIGGNAVTFCDELTTTTTTTATTTTTTTTTMPTTTTTGTTKRSVLIPLIGGGALLLALLAGGAAAVASSSG</sequence>
<dbReference type="Proteomes" id="UP000005408">
    <property type="component" value="Unassembled WGS sequence"/>
</dbReference>
<dbReference type="EnsemblMetazoa" id="G28820.2">
    <property type="protein sequence ID" value="G28820.2:cds"/>
    <property type="gene ID" value="G28820"/>
</dbReference>
<dbReference type="InterPro" id="IPR009701">
    <property type="entry name" value="SSP160"/>
</dbReference>
<keyword evidence="1" id="KW-0812">Transmembrane</keyword>
<keyword evidence="4" id="KW-1185">Reference proteome</keyword>
<evidence type="ECO:0000313" key="3">
    <source>
        <dbReference type="EnsemblMetazoa" id="G28820.2:cds"/>
    </source>
</evidence>
<protein>
    <recommendedName>
        <fullName evidence="5">EGF-like domain-containing protein</fullName>
    </recommendedName>
</protein>
<feature type="chain" id="PRO_5036474491" description="EGF-like domain-containing protein" evidence="2">
    <location>
        <begin position="21"/>
        <end position="132"/>
    </location>
</feature>